<keyword evidence="4" id="KW-1185">Reference proteome</keyword>
<dbReference type="EMBL" id="CP014206">
    <property type="protein sequence ID" value="AMK11871.1"/>
    <property type="molecule type" value="Genomic_DNA"/>
</dbReference>
<evidence type="ECO:0000313" key="2">
    <source>
        <dbReference type="EMBL" id="AMK11871.1"/>
    </source>
</evidence>
<dbReference type="GO" id="GO:0009288">
    <property type="term" value="C:bacterial-type flagellum"/>
    <property type="evidence" value="ECO:0007669"/>
    <property type="project" value="InterPro"/>
</dbReference>
<dbReference type="Proteomes" id="UP000295506">
    <property type="component" value="Unassembled WGS sequence"/>
</dbReference>
<dbReference type="Gene3D" id="1.10.287.500">
    <property type="entry name" value="Helix hairpin bin"/>
    <property type="match status" value="2"/>
</dbReference>
<dbReference type="InterPro" id="IPR007439">
    <property type="entry name" value="Chemotax_Pase_CheZ"/>
</dbReference>
<accession>A0A126QPK5</accession>
<evidence type="ECO:0000256" key="1">
    <source>
        <dbReference type="SAM" id="MobiDB-lite"/>
    </source>
</evidence>
<dbReference type="GO" id="GO:0003824">
    <property type="term" value="F:catalytic activity"/>
    <property type="evidence" value="ECO:0007669"/>
    <property type="project" value="InterPro"/>
</dbReference>
<reference evidence="3 5" key="2">
    <citation type="submission" date="2019-03" db="EMBL/GenBank/DDBJ databases">
        <title>Genomic Encyclopedia of Type Strains, Phase IV (KMG-IV): sequencing the most valuable type-strain genomes for metagenomic binning, comparative biology and taxonomic classification.</title>
        <authorList>
            <person name="Goeker M."/>
        </authorList>
    </citation>
    <scope>NUCLEOTIDE SEQUENCE [LARGE SCALE GENOMIC DNA]</scope>
    <source>
        <strain evidence="3 5">DSM 101483</strain>
    </source>
</reference>
<dbReference type="AlphaFoldDB" id="A0A126QPK5"/>
<name>A0A126QPK5_9BACT</name>
<dbReference type="RefSeq" id="WP_066804388.1">
    <property type="nucleotide sequence ID" value="NZ_CAUVXY020000015.1"/>
</dbReference>
<dbReference type="OrthoDB" id="5455460at2"/>
<evidence type="ECO:0000313" key="3">
    <source>
        <dbReference type="EMBL" id="TDT87134.1"/>
    </source>
</evidence>
<reference evidence="2 4" key="1">
    <citation type="journal article" date="2016" name="Front. Microbiol.">
        <title>Genome Sequence of the Piezophilic, Mesophilic Sulfate-Reducing Bacterium Desulfovibrio indicus J2T.</title>
        <authorList>
            <person name="Cao J."/>
            <person name="Maignien L."/>
            <person name="Shao Z."/>
            <person name="Alain K."/>
            <person name="Jebbar M."/>
        </authorList>
    </citation>
    <scope>NUCLEOTIDE SEQUENCE [LARGE SCALE GENOMIC DNA]</scope>
    <source>
        <strain evidence="2 4">J2</strain>
    </source>
</reference>
<dbReference type="EMBL" id="SOBK01000009">
    <property type="protein sequence ID" value="TDT87134.1"/>
    <property type="molecule type" value="Genomic_DNA"/>
</dbReference>
<dbReference type="SUPFAM" id="SSF75708">
    <property type="entry name" value="Chemotaxis phosphatase CheZ"/>
    <property type="match status" value="1"/>
</dbReference>
<evidence type="ECO:0000313" key="4">
    <source>
        <dbReference type="Proteomes" id="UP000055611"/>
    </source>
</evidence>
<protein>
    <submittedName>
        <fullName evidence="3">Chemotaxis protein CheZ</fullName>
    </submittedName>
</protein>
<dbReference type="Proteomes" id="UP000055611">
    <property type="component" value="Chromosome"/>
</dbReference>
<sequence>MTSNDELVKELMDKVADQLVDSLKESISASVEKEIARHLSKALLEGEFYRRVNDDLQSGLKQIYQEVKAARGGTEIKSITADIDPEELFSETSDQLDAVLRTTEKAAVEIIDIVEKLQDLQGSVATIVKGFESGGVTREDREKLKEINNTLGMDLSNIMISLSFQDLTGQRIKRIINSIRQIEQIVREVMLSTGLMIRQREVEPEKDIDSLSQEAKTQATSKLQGPSEGANQGDVDDLLASLGLD</sequence>
<proteinExistence type="predicted"/>
<dbReference type="Pfam" id="PF04344">
    <property type="entry name" value="CheZ"/>
    <property type="match status" value="1"/>
</dbReference>
<dbReference type="GO" id="GO:0050920">
    <property type="term" value="P:regulation of chemotaxis"/>
    <property type="evidence" value="ECO:0007669"/>
    <property type="project" value="InterPro"/>
</dbReference>
<gene>
    <name evidence="2" type="ORF">AWY79_12480</name>
    <name evidence="3" type="ORF">EDC59_10921</name>
</gene>
<feature type="region of interest" description="Disordered" evidence="1">
    <location>
        <begin position="204"/>
        <end position="236"/>
    </location>
</feature>
<dbReference type="KEGG" id="dej:AWY79_12480"/>
<organism evidence="3 5">
    <name type="scientific">Pseudodesulfovibrio indicus</name>
    <dbReference type="NCBI Taxonomy" id="1716143"/>
    <lineage>
        <taxon>Bacteria</taxon>
        <taxon>Pseudomonadati</taxon>
        <taxon>Thermodesulfobacteriota</taxon>
        <taxon>Desulfovibrionia</taxon>
        <taxon>Desulfovibrionales</taxon>
        <taxon>Desulfovibrionaceae</taxon>
    </lineage>
</organism>
<feature type="compositionally biased region" description="Polar residues" evidence="1">
    <location>
        <begin position="210"/>
        <end position="224"/>
    </location>
</feature>
<evidence type="ECO:0000313" key="5">
    <source>
        <dbReference type="Proteomes" id="UP000295506"/>
    </source>
</evidence>